<protein>
    <submittedName>
        <fullName evidence="5">Inactive C-alpha-formylglycine-generating enzyme 2</fullName>
    </submittedName>
</protein>
<feature type="chain" id="PRO_5040267672" evidence="3">
    <location>
        <begin position="24"/>
        <end position="310"/>
    </location>
</feature>
<dbReference type="InterPro" id="IPR016187">
    <property type="entry name" value="CTDL_fold"/>
</dbReference>
<evidence type="ECO:0000259" key="4">
    <source>
        <dbReference type="Pfam" id="PF03781"/>
    </source>
</evidence>
<comment type="caution">
    <text evidence="5">The sequence shown here is derived from an EMBL/GenBank/DDBJ whole genome shotgun (WGS) entry which is preliminary data.</text>
</comment>
<organism evidence="5 6">
    <name type="scientific">Holothuria leucospilota</name>
    <name type="common">Black long sea cucumber</name>
    <name type="synonym">Mertensiothuria leucospilota</name>
    <dbReference type="NCBI Taxonomy" id="206669"/>
    <lineage>
        <taxon>Eukaryota</taxon>
        <taxon>Metazoa</taxon>
        <taxon>Echinodermata</taxon>
        <taxon>Eleutherozoa</taxon>
        <taxon>Echinozoa</taxon>
        <taxon>Holothuroidea</taxon>
        <taxon>Aspidochirotacea</taxon>
        <taxon>Aspidochirotida</taxon>
        <taxon>Holothuriidae</taxon>
        <taxon>Holothuria</taxon>
    </lineage>
</organism>
<dbReference type="SUPFAM" id="SSF56436">
    <property type="entry name" value="C-type lectin-like"/>
    <property type="match status" value="1"/>
</dbReference>
<dbReference type="OrthoDB" id="659at2759"/>
<feature type="compositionally biased region" description="Acidic residues" evidence="2">
    <location>
        <begin position="300"/>
        <end position="310"/>
    </location>
</feature>
<dbReference type="InterPro" id="IPR051043">
    <property type="entry name" value="Sulfatase_Mod_Factor_Kinase"/>
</dbReference>
<dbReference type="Gene3D" id="3.90.1580.10">
    <property type="entry name" value="paralog of FGE (formylglycine-generating enzyme)"/>
    <property type="match status" value="1"/>
</dbReference>
<evidence type="ECO:0000256" key="1">
    <source>
        <dbReference type="ARBA" id="ARBA00005310"/>
    </source>
</evidence>
<evidence type="ECO:0000256" key="2">
    <source>
        <dbReference type="SAM" id="MobiDB-lite"/>
    </source>
</evidence>
<proteinExistence type="inferred from homology"/>
<dbReference type="EMBL" id="JAIZAY010000021">
    <property type="protein sequence ID" value="KAJ8021311.1"/>
    <property type="molecule type" value="Genomic_DNA"/>
</dbReference>
<feature type="signal peptide" evidence="3">
    <location>
        <begin position="1"/>
        <end position="23"/>
    </location>
</feature>
<evidence type="ECO:0000256" key="3">
    <source>
        <dbReference type="SAM" id="SignalP"/>
    </source>
</evidence>
<feature type="domain" description="Sulfatase-modifying factor enzyme-like" evidence="4">
    <location>
        <begin position="30"/>
        <end position="297"/>
    </location>
</feature>
<dbReference type="GO" id="GO:0005783">
    <property type="term" value="C:endoplasmic reticulum"/>
    <property type="evidence" value="ECO:0007669"/>
    <property type="project" value="TreeGrafter"/>
</dbReference>
<dbReference type="PANTHER" id="PTHR23150:SF33">
    <property type="entry name" value="INACTIVE C-ALPHA-FORMYLGLYCINE-GENERATING ENZYME 2"/>
    <property type="match status" value="1"/>
</dbReference>
<evidence type="ECO:0000313" key="5">
    <source>
        <dbReference type="EMBL" id="KAJ8021311.1"/>
    </source>
</evidence>
<dbReference type="AlphaFoldDB" id="A0A9Q0YH05"/>
<keyword evidence="6" id="KW-1185">Reference proteome</keyword>
<dbReference type="InterPro" id="IPR042095">
    <property type="entry name" value="SUMF_sf"/>
</dbReference>
<evidence type="ECO:0000313" key="6">
    <source>
        <dbReference type="Proteomes" id="UP001152320"/>
    </source>
</evidence>
<comment type="similarity">
    <text evidence="1">Belongs to the sulfatase-modifying factor family.</text>
</comment>
<dbReference type="Pfam" id="PF03781">
    <property type="entry name" value="FGE-sulfatase"/>
    <property type="match status" value="1"/>
</dbReference>
<accession>A0A9Q0YH05</accession>
<dbReference type="Proteomes" id="UP001152320">
    <property type="component" value="Chromosome 21"/>
</dbReference>
<sequence>MKIRSLIAIVLALLEQFGAVVDAESALDKYEEMVELEGGEFWKGTDADNAKEGEYPAVFTSVGPFKINKYPVTNYHFRKFVREQNYKTTAEEFGWSFVFEDFVSEEVKAGVTEKLPNAEWWLPVQRAYWRQPEGKGSSIQNRLNYPAVHISYLDADAYCKWKGLRLPTDEEWEFAARGGLSKKTYPWGSKYEKKRMNIWQGKFPKENKALDGYAGVAPVDAFEPQNKYGMYDMVGNVWEWTSTTFTPGGEGAGVKYTLRGGSFVDSSDGSFNHPARTSTKMGNEPDAGSNNIGFRCAADVSDEEDGKDEL</sequence>
<dbReference type="InterPro" id="IPR005532">
    <property type="entry name" value="SUMF_dom"/>
</dbReference>
<keyword evidence="3" id="KW-0732">Signal</keyword>
<feature type="region of interest" description="Disordered" evidence="2">
    <location>
        <begin position="267"/>
        <end position="310"/>
    </location>
</feature>
<name>A0A9Q0YH05_HOLLE</name>
<dbReference type="PANTHER" id="PTHR23150">
    <property type="entry name" value="SULFATASE MODIFYING FACTOR 1, 2"/>
    <property type="match status" value="1"/>
</dbReference>
<reference evidence="5" key="1">
    <citation type="submission" date="2021-10" db="EMBL/GenBank/DDBJ databases">
        <title>Tropical sea cucumber genome reveals ecological adaptation and Cuvierian tubules defense mechanism.</title>
        <authorList>
            <person name="Chen T."/>
        </authorList>
    </citation>
    <scope>NUCLEOTIDE SEQUENCE</scope>
    <source>
        <strain evidence="5">Nanhai2018</strain>
        <tissue evidence="5">Muscle</tissue>
    </source>
</reference>
<gene>
    <name evidence="5" type="ORF">HOLleu_38476</name>
</gene>